<feature type="domain" description="C2H2-type" evidence="14">
    <location>
        <begin position="721"/>
        <end position="748"/>
    </location>
</feature>
<dbReference type="EMBL" id="JAHHUM010003058">
    <property type="protein sequence ID" value="KAK5598532.1"/>
    <property type="molecule type" value="Genomic_DNA"/>
</dbReference>
<feature type="region of interest" description="Disordered" evidence="13">
    <location>
        <begin position="378"/>
        <end position="439"/>
    </location>
</feature>
<dbReference type="AlphaFoldDB" id="A0AAV9QR06"/>
<dbReference type="InterPro" id="IPR045914">
    <property type="entry name" value="Zn532-like"/>
</dbReference>
<evidence type="ECO:0000313" key="15">
    <source>
        <dbReference type="EMBL" id="KAK5598532.1"/>
    </source>
</evidence>
<keyword evidence="8" id="KW-0805">Transcription regulation</keyword>
<protein>
    <recommendedName>
        <fullName evidence="14">C2H2-type domain-containing protein</fullName>
    </recommendedName>
</protein>
<feature type="domain" description="C2H2-type" evidence="14">
    <location>
        <begin position="954"/>
        <end position="982"/>
    </location>
</feature>
<keyword evidence="9" id="KW-0238">DNA-binding</keyword>
<dbReference type="SMART" id="SM00355">
    <property type="entry name" value="ZnF_C2H2"/>
    <property type="match status" value="13"/>
</dbReference>
<dbReference type="Pfam" id="PF25412">
    <property type="entry name" value="zf-C2H2_ZNF592"/>
    <property type="match status" value="1"/>
</dbReference>
<keyword evidence="6 12" id="KW-0863">Zinc-finger</keyword>
<accession>A0AAV9QR06</accession>
<feature type="compositionally biased region" description="Low complexity" evidence="13">
    <location>
        <begin position="140"/>
        <end position="155"/>
    </location>
</feature>
<feature type="region of interest" description="Disordered" evidence="13">
    <location>
        <begin position="136"/>
        <end position="169"/>
    </location>
</feature>
<dbReference type="PANTHER" id="PTHR47222:SF1">
    <property type="entry name" value="ZINC FINGER PROTEIN 592"/>
    <property type="match status" value="1"/>
</dbReference>
<evidence type="ECO:0000256" key="5">
    <source>
        <dbReference type="ARBA" id="ARBA00022737"/>
    </source>
</evidence>
<dbReference type="PROSITE" id="PS00028">
    <property type="entry name" value="ZINC_FINGER_C2H2_1"/>
    <property type="match status" value="6"/>
</dbReference>
<gene>
    <name evidence="15" type="ORF">CRENBAI_008830</name>
</gene>
<dbReference type="Proteomes" id="UP001311232">
    <property type="component" value="Unassembled WGS sequence"/>
</dbReference>
<keyword evidence="7" id="KW-0862">Zinc</keyword>
<keyword evidence="10" id="KW-0804">Transcription</keyword>
<feature type="compositionally biased region" description="Low complexity" evidence="13">
    <location>
        <begin position="327"/>
        <end position="339"/>
    </location>
</feature>
<dbReference type="InterPro" id="IPR036236">
    <property type="entry name" value="Znf_C2H2_sf"/>
</dbReference>
<evidence type="ECO:0000256" key="8">
    <source>
        <dbReference type="ARBA" id="ARBA00023015"/>
    </source>
</evidence>
<dbReference type="GO" id="GO:0003677">
    <property type="term" value="F:DNA binding"/>
    <property type="evidence" value="ECO:0007669"/>
    <property type="project" value="UniProtKB-KW"/>
</dbReference>
<dbReference type="SUPFAM" id="SSF57667">
    <property type="entry name" value="beta-beta-alpha zinc fingers"/>
    <property type="match status" value="3"/>
</dbReference>
<evidence type="ECO:0000256" key="2">
    <source>
        <dbReference type="ARBA" id="ARBA00004123"/>
    </source>
</evidence>
<sequence length="1272" mass="141602">MGDMKTPDFDDLLAAFDIPDATGLDSKDHIQGSHEEIDNQLKHCLDDSLLSNPAATTADIPLVSVIVKNTSRQESLEGFSDRVHPAPALQNGFKGQETCVTLVEPTNSSLSNAFQAGLNGEGSREFPRETPLHQKPDETSVFSPSLSHFSPVSSPETDTLCSQDRKASKQEGPCFPAQVLVEPLVPDREQKSDLFLFDASPKNTQENGRSNDLTDIYVSSDTEKTTRAGCSFPSLGSDQNFIETECKSQNTVDVTASYSSAKSETSKVPSSYEPPVAPNIKKDPSEQTDSNQSSVLHSDCVKASNMAPISPRSPRSPAEAVKRLMKPSDSPVSICSDSSGKTSPAVASMSSPAIPRVRIKTIKTTSGQIKRTVTSVLPDSETDDIHSAYESSPSQSMISEDSYCNVSPRQSQAADCSPGSNPACTSSPKMPRRSEENPRRFRTAVPSSIPAIKRSAAHNVQKPKRAPCTTGHTSNTNFLPKAMHLASLNLVPHSVAASVAARPSSHQQGQHILSSAVCSTVPLVHQVKKANPMPRSSVSNTAAGTLNSLLTSANPVPVYVPNLNPPPECNIKLPPHGYCCLECGDSFGVERSLAFHYNRRSVQIEVGCSHCSKTLVFFNKCALLAHAREHKNNGSVMQCTQLHLKPISEEQMFVPLSTEPVNTGPHAPSLLPPINEPVMPLYPDNVIRHRLRCLECNKHLPDYKALAGHYQKMSEDVEELQICKVCSMLLPNKCSFRAHQRLHAHKSPYCCPECGALSRSADIQKHVKENCLHYARKAWYKCLHCDMVFRTLQGQKSHIEEKHREVFYKCSVCPVAFKTSEGCEVHLKNKHRSSKQTPQLVFKCSCKAVFKKKHQFFQHFHENANKRVTCVFKCPECNSVFPKKRLLMQHFKGVHVGNMTAETEKDTKEKQGMDRCPESHPAQQEKSHIARKHTSSPRKKPEQDAKPRVRPRGWTCGECLQWFAERESYVSHIRNSHGKSMRKYPCRHCEQSFNSATSLRRHIRSEHDGKRRIYSCWYCTDPKTSFTTSVMLKNHISLMHGIKNPDLSQMPKTSIKEFKNPLGKGMISALPVGDTQADSQDRSDLDAHSAKRLKTQLRCSKCGFITDDSTEFQQHIPQHKTDDNTPQCLHCGLCFTSVFSLNRHRFIVHKVKDPKEDDYEEEEKRYAGKTDRNRRFVRPAAADKVNDFKPPLDEEPENPRSTNTMDRHFMGKKSVDGSLLETVFENINAPSEGRDVSPVARPEDVQALITEMWRGAQQTRKHTLDIEGGDPA</sequence>
<evidence type="ECO:0000256" key="10">
    <source>
        <dbReference type="ARBA" id="ARBA00023163"/>
    </source>
</evidence>
<feature type="compositionally biased region" description="Polar residues" evidence="13">
    <location>
        <begin position="287"/>
        <end position="296"/>
    </location>
</feature>
<dbReference type="InterPro" id="IPR013087">
    <property type="entry name" value="Znf_C2H2_type"/>
</dbReference>
<dbReference type="InterPro" id="IPR041697">
    <property type="entry name" value="Znf-C2H2_11"/>
</dbReference>
<evidence type="ECO:0000256" key="4">
    <source>
        <dbReference type="ARBA" id="ARBA00022723"/>
    </source>
</evidence>
<organism evidence="15 16">
    <name type="scientific">Crenichthys baileyi</name>
    <name type="common">White River springfish</name>
    <dbReference type="NCBI Taxonomy" id="28760"/>
    <lineage>
        <taxon>Eukaryota</taxon>
        <taxon>Metazoa</taxon>
        <taxon>Chordata</taxon>
        <taxon>Craniata</taxon>
        <taxon>Vertebrata</taxon>
        <taxon>Euteleostomi</taxon>
        <taxon>Actinopterygii</taxon>
        <taxon>Neopterygii</taxon>
        <taxon>Teleostei</taxon>
        <taxon>Neoteleostei</taxon>
        <taxon>Acanthomorphata</taxon>
        <taxon>Ovalentaria</taxon>
        <taxon>Atherinomorphae</taxon>
        <taxon>Cyprinodontiformes</taxon>
        <taxon>Goodeidae</taxon>
        <taxon>Crenichthys</taxon>
    </lineage>
</organism>
<keyword evidence="11" id="KW-0539">Nucleus</keyword>
<feature type="compositionally biased region" description="Basic and acidic residues" evidence="13">
    <location>
        <begin position="902"/>
        <end position="928"/>
    </location>
</feature>
<evidence type="ECO:0000256" key="6">
    <source>
        <dbReference type="ARBA" id="ARBA00022771"/>
    </source>
</evidence>
<feature type="region of interest" description="Disordered" evidence="13">
    <location>
        <begin position="899"/>
        <end position="949"/>
    </location>
</feature>
<evidence type="ECO:0000256" key="12">
    <source>
        <dbReference type="PROSITE-ProRule" id="PRU00042"/>
    </source>
</evidence>
<evidence type="ECO:0000256" key="11">
    <source>
        <dbReference type="ARBA" id="ARBA00023242"/>
    </source>
</evidence>
<keyword evidence="4" id="KW-0479">Metal-binding</keyword>
<evidence type="ECO:0000313" key="16">
    <source>
        <dbReference type="Proteomes" id="UP001311232"/>
    </source>
</evidence>
<feature type="region of interest" description="Disordered" evidence="13">
    <location>
        <begin position="257"/>
        <end position="351"/>
    </location>
</feature>
<reference evidence="15 16" key="1">
    <citation type="submission" date="2021-06" db="EMBL/GenBank/DDBJ databases">
        <authorList>
            <person name="Palmer J.M."/>
        </authorList>
    </citation>
    <scope>NUCLEOTIDE SEQUENCE [LARGE SCALE GENOMIC DNA]</scope>
    <source>
        <strain evidence="15 16">MEX-2019</strain>
        <tissue evidence="15">Muscle</tissue>
    </source>
</reference>
<evidence type="ECO:0000256" key="13">
    <source>
        <dbReference type="SAM" id="MobiDB-lite"/>
    </source>
</evidence>
<comment type="function">
    <text evidence="1">May be involved in transcriptional regulation.</text>
</comment>
<dbReference type="GO" id="GO:0005634">
    <property type="term" value="C:nucleus"/>
    <property type="evidence" value="ECO:0007669"/>
    <property type="project" value="UniProtKB-SubCell"/>
</dbReference>
<feature type="domain" description="C2H2-type" evidence="14">
    <location>
        <begin position="808"/>
        <end position="836"/>
    </location>
</feature>
<evidence type="ECO:0000259" key="14">
    <source>
        <dbReference type="PROSITE" id="PS50157"/>
    </source>
</evidence>
<dbReference type="PANTHER" id="PTHR47222">
    <property type="entry name" value="ZINC FINGER PROTEIN 532-RELATED"/>
    <property type="match status" value="1"/>
</dbReference>
<keyword evidence="5" id="KW-0677">Repeat</keyword>
<feature type="domain" description="C2H2-type" evidence="14">
    <location>
        <begin position="872"/>
        <end position="900"/>
    </location>
</feature>
<dbReference type="InterPro" id="IPR057356">
    <property type="entry name" value="Znf-C2H2_ZNF592"/>
</dbReference>
<proteinExistence type="inferred from homology"/>
<dbReference type="GO" id="GO:0008270">
    <property type="term" value="F:zinc ion binding"/>
    <property type="evidence" value="ECO:0007669"/>
    <property type="project" value="UniProtKB-KW"/>
</dbReference>
<dbReference type="Pfam" id="PF13894">
    <property type="entry name" value="zf-C2H2_4"/>
    <property type="match status" value="1"/>
</dbReference>
<dbReference type="PROSITE" id="PS50157">
    <property type="entry name" value="ZINC_FINGER_C2H2_2"/>
    <property type="match status" value="6"/>
</dbReference>
<evidence type="ECO:0000256" key="7">
    <source>
        <dbReference type="ARBA" id="ARBA00022833"/>
    </source>
</evidence>
<evidence type="ECO:0000256" key="1">
    <source>
        <dbReference type="ARBA" id="ARBA00003767"/>
    </source>
</evidence>
<feature type="domain" description="C2H2-type" evidence="14">
    <location>
        <begin position="984"/>
        <end position="1012"/>
    </location>
</feature>
<dbReference type="Pfam" id="PF16622">
    <property type="entry name" value="zf-C2H2_11"/>
    <property type="match status" value="1"/>
</dbReference>
<feature type="compositionally biased region" description="Polar residues" evidence="13">
    <location>
        <begin position="389"/>
        <end position="428"/>
    </location>
</feature>
<keyword evidence="16" id="KW-1185">Reference proteome</keyword>
<comment type="subcellular location">
    <subcellularLocation>
        <location evidence="2">Nucleus</location>
    </subcellularLocation>
</comment>
<evidence type="ECO:0000256" key="3">
    <source>
        <dbReference type="ARBA" id="ARBA00006991"/>
    </source>
</evidence>
<evidence type="ECO:0000256" key="9">
    <source>
        <dbReference type="ARBA" id="ARBA00023125"/>
    </source>
</evidence>
<comment type="caution">
    <text evidence="15">The sequence shown here is derived from an EMBL/GenBank/DDBJ whole genome shotgun (WGS) entry which is preliminary data.</text>
</comment>
<comment type="similarity">
    <text evidence="3">Belongs to the krueppel C2H2-type zinc-finger protein family.</text>
</comment>
<name>A0AAV9QR06_9TELE</name>
<feature type="compositionally biased region" description="Polar residues" evidence="13">
    <location>
        <begin position="257"/>
        <end position="269"/>
    </location>
</feature>
<feature type="compositionally biased region" description="Basic residues" evidence="13">
    <location>
        <begin position="929"/>
        <end position="938"/>
    </location>
</feature>
<feature type="domain" description="C2H2-type" evidence="14">
    <location>
        <begin position="1126"/>
        <end position="1154"/>
    </location>
</feature>
<dbReference type="Gene3D" id="3.30.160.60">
    <property type="entry name" value="Classic Zinc Finger"/>
    <property type="match status" value="4"/>
</dbReference>
<feature type="region of interest" description="Disordered" evidence="13">
    <location>
        <begin position="1186"/>
        <end position="1208"/>
    </location>
</feature>